<evidence type="ECO:0000313" key="3">
    <source>
        <dbReference type="Proteomes" id="UP000501128"/>
    </source>
</evidence>
<sequence length="354" mass="40361">MLLLFLNVTTMQSAYSLRQPAVQTVKRTWPFWFHLGFTLLFGLATIAAVIGGIRAQAPYPNLNVITIVGTGGTVLTLMFTWSQVGQTAFIQLLPDSFVGRKRWQRAAEHPYTSVTGHNVRLNFDRNQHWTELTVYLTDDWFALRSVDFPNFDELVAYFSSVSPAVRYRPVLSPAEQRLAQWFLIGALLVGTGPVWFGFAAHQSVSKQPARLVNLVGYVFDIRQTSNRNNAFTGYDLTLVNYPDFTFHVRKTSFSDSLRTVPDWFTTSGTTTLLIREHDFLTKINRKQSLTFGDKYDGYQTITVFGIGDRSGVRLRANQPAYDDPHTKPYIRLAVFMLYGIVIWSFWLAVDRQTI</sequence>
<name>A0A7L5DSB1_9BACT</name>
<reference evidence="2 3" key="1">
    <citation type="submission" date="2020-04" db="EMBL/GenBank/DDBJ databases">
        <title>Genome sequencing of novel species.</title>
        <authorList>
            <person name="Heo J."/>
            <person name="Kim S.-J."/>
            <person name="Kim J.-S."/>
            <person name="Hong S.-B."/>
            <person name="Kwon S.-W."/>
        </authorList>
    </citation>
    <scope>NUCLEOTIDE SEQUENCE [LARGE SCALE GENOMIC DNA]</scope>
    <source>
        <strain evidence="2 3">CJU-R4</strain>
    </source>
</reference>
<feature type="transmembrane region" description="Helical" evidence="1">
    <location>
        <begin position="178"/>
        <end position="200"/>
    </location>
</feature>
<dbReference type="Proteomes" id="UP000501128">
    <property type="component" value="Chromosome"/>
</dbReference>
<organism evidence="2 3">
    <name type="scientific">Spirosoma rhododendri</name>
    <dbReference type="NCBI Taxonomy" id="2728024"/>
    <lineage>
        <taxon>Bacteria</taxon>
        <taxon>Pseudomonadati</taxon>
        <taxon>Bacteroidota</taxon>
        <taxon>Cytophagia</taxon>
        <taxon>Cytophagales</taxon>
        <taxon>Cytophagaceae</taxon>
        <taxon>Spirosoma</taxon>
    </lineage>
</organism>
<dbReference type="KEGG" id="srho:HH216_14305"/>
<feature type="transmembrane region" description="Helical" evidence="1">
    <location>
        <begin position="329"/>
        <end position="349"/>
    </location>
</feature>
<keyword evidence="1" id="KW-1133">Transmembrane helix</keyword>
<keyword evidence="1" id="KW-0472">Membrane</keyword>
<dbReference type="RefSeq" id="WP_169551412.1">
    <property type="nucleotide sequence ID" value="NZ_CP051677.1"/>
</dbReference>
<feature type="transmembrane region" description="Helical" evidence="1">
    <location>
        <begin position="62"/>
        <end position="84"/>
    </location>
</feature>
<proteinExistence type="predicted"/>
<evidence type="ECO:0000313" key="2">
    <source>
        <dbReference type="EMBL" id="QJD79448.1"/>
    </source>
</evidence>
<keyword evidence="1" id="KW-0812">Transmembrane</keyword>
<feature type="transmembrane region" description="Helical" evidence="1">
    <location>
        <begin position="32"/>
        <end position="50"/>
    </location>
</feature>
<keyword evidence="3" id="KW-1185">Reference proteome</keyword>
<accession>A0A7L5DSB1</accession>
<protein>
    <submittedName>
        <fullName evidence="2">Uncharacterized protein</fullName>
    </submittedName>
</protein>
<dbReference type="AlphaFoldDB" id="A0A7L5DSB1"/>
<dbReference type="EMBL" id="CP051677">
    <property type="protein sequence ID" value="QJD79448.1"/>
    <property type="molecule type" value="Genomic_DNA"/>
</dbReference>
<evidence type="ECO:0000256" key="1">
    <source>
        <dbReference type="SAM" id="Phobius"/>
    </source>
</evidence>
<gene>
    <name evidence="2" type="ORF">HH216_14305</name>
</gene>